<proteinExistence type="predicted"/>
<dbReference type="OrthoDB" id="9993523at2"/>
<accession>A0A2N3LCT3</accession>
<sequence>MSENTKPLSDHFINFAIKGKELDFDAFKTMEEFNQYKEELEDYLNNPDSERFKNIFKYLKEE</sequence>
<name>A0A2N3LCT3_9BACI</name>
<organism evidence="1 2">
    <name type="scientific">Heyndrickxia camelliae</name>
    <dbReference type="NCBI Taxonomy" id="1707093"/>
    <lineage>
        <taxon>Bacteria</taxon>
        <taxon>Bacillati</taxon>
        <taxon>Bacillota</taxon>
        <taxon>Bacilli</taxon>
        <taxon>Bacillales</taxon>
        <taxon>Bacillaceae</taxon>
        <taxon>Heyndrickxia</taxon>
    </lineage>
</organism>
<evidence type="ECO:0000313" key="2">
    <source>
        <dbReference type="Proteomes" id="UP000233440"/>
    </source>
</evidence>
<dbReference type="Proteomes" id="UP000233440">
    <property type="component" value="Unassembled WGS sequence"/>
</dbReference>
<protein>
    <submittedName>
        <fullName evidence="1">Uncharacterized protein</fullName>
    </submittedName>
</protein>
<dbReference type="EMBL" id="PIQO01000049">
    <property type="protein sequence ID" value="PKR82396.1"/>
    <property type="molecule type" value="Genomic_DNA"/>
</dbReference>
<dbReference type="AlphaFoldDB" id="A0A2N3LCT3"/>
<reference evidence="1 2" key="1">
    <citation type="submission" date="2017-11" db="EMBL/GenBank/DDBJ databases">
        <title>Bacillus camelliae sp. nov., isolated from pu'er tea.</title>
        <authorList>
            <person name="Niu L."/>
        </authorList>
    </citation>
    <scope>NUCLEOTIDE SEQUENCE [LARGE SCALE GENOMIC DNA]</scope>
    <source>
        <strain evidence="1 2">7578-1</strain>
    </source>
</reference>
<dbReference type="RefSeq" id="WP_101356828.1">
    <property type="nucleotide sequence ID" value="NZ_PIQO01000049.1"/>
</dbReference>
<evidence type="ECO:0000313" key="1">
    <source>
        <dbReference type="EMBL" id="PKR82396.1"/>
    </source>
</evidence>
<gene>
    <name evidence="1" type="ORF">CWO92_24725</name>
</gene>
<keyword evidence="2" id="KW-1185">Reference proteome</keyword>
<comment type="caution">
    <text evidence="1">The sequence shown here is derived from an EMBL/GenBank/DDBJ whole genome shotgun (WGS) entry which is preliminary data.</text>
</comment>